<accession>A0A699UYU6</accession>
<evidence type="ECO:0000313" key="1">
    <source>
        <dbReference type="EMBL" id="GFD28192.1"/>
    </source>
</evidence>
<reference evidence="1" key="1">
    <citation type="journal article" date="2019" name="Sci. Rep.">
        <title>Draft genome of Tanacetum cinerariifolium, the natural source of mosquito coil.</title>
        <authorList>
            <person name="Yamashiro T."/>
            <person name="Shiraishi A."/>
            <person name="Satake H."/>
            <person name="Nakayama K."/>
        </authorList>
    </citation>
    <scope>NUCLEOTIDE SEQUENCE</scope>
</reference>
<name>A0A699UYU6_TANCI</name>
<organism evidence="1">
    <name type="scientific">Tanacetum cinerariifolium</name>
    <name type="common">Dalmatian daisy</name>
    <name type="synonym">Chrysanthemum cinerariifolium</name>
    <dbReference type="NCBI Taxonomy" id="118510"/>
    <lineage>
        <taxon>Eukaryota</taxon>
        <taxon>Viridiplantae</taxon>
        <taxon>Streptophyta</taxon>
        <taxon>Embryophyta</taxon>
        <taxon>Tracheophyta</taxon>
        <taxon>Spermatophyta</taxon>
        <taxon>Magnoliopsida</taxon>
        <taxon>eudicotyledons</taxon>
        <taxon>Gunneridae</taxon>
        <taxon>Pentapetalae</taxon>
        <taxon>asterids</taxon>
        <taxon>campanulids</taxon>
        <taxon>Asterales</taxon>
        <taxon>Asteraceae</taxon>
        <taxon>Asteroideae</taxon>
        <taxon>Anthemideae</taxon>
        <taxon>Anthemidinae</taxon>
        <taxon>Tanacetum</taxon>
    </lineage>
</organism>
<proteinExistence type="predicted"/>
<sequence>EVGQRNACRRPVHSRHVPVRPEQSDVALLVLVRLHALEALKRIVEHARRRVEAEVLRCAERCSRRAEGAMGERGQQPRRSLLQHGDVRCARLWRACGDQV</sequence>
<comment type="caution">
    <text evidence="1">The sequence shown here is derived from an EMBL/GenBank/DDBJ whole genome shotgun (WGS) entry which is preliminary data.</text>
</comment>
<protein>
    <submittedName>
        <fullName evidence="1">Uncharacterized protein</fullName>
    </submittedName>
</protein>
<feature type="non-terminal residue" evidence="1">
    <location>
        <position position="100"/>
    </location>
</feature>
<dbReference type="AlphaFoldDB" id="A0A699UYU6"/>
<feature type="non-terminal residue" evidence="1">
    <location>
        <position position="1"/>
    </location>
</feature>
<dbReference type="EMBL" id="BKCJ011383263">
    <property type="protein sequence ID" value="GFD28192.1"/>
    <property type="molecule type" value="Genomic_DNA"/>
</dbReference>
<gene>
    <name evidence="1" type="ORF">Tci_900161</name>
</gene>